<proteinExistence type="predicted"/>
<reference evidence="3" key="1">
    <citation type="submission" date="2021-01" db="EMBL/GenBank/DDBJ databases">
        <authorList>
            <person name="Corre E."/>
            <person name="Pelletier E."/>
            <person name="Niang G."/>
            <person name="Scheremetjew M."/>
            <person name="Finn R."/>
            <person name="Kale V."/>
            <person name="Holt S."/>
            <person name="Cochrane G."/>
            <person name="Meng A."/>
            <person name="Brown T."/>
            <person name="Cohen L."/>
        </authorList>
    </citation>
    <scope>NUCLEOTIDE SEQUENCE</scope>
    <source>
        <strain evidence="3">MM31A-1</strain>
    </source>
</reference>
<dbReference type="EMBL" id="HBIO01017212">
    <property type="protein sequence ID" value="CAE0468379.1"/>
    <property type="molecule type" value="Transcribed_RNA"/>
</dbReference>
<feature type="transmembrane region" description="Helical" evidence="1">
    <location>
        <begin position="266"/>
        <end position="288"/>
    </location>
</feature>
<sequence>MPDQRSLTDETTHLFGNRKPLVTEWQIPLELIKAFGLSVAMVSIIGGHFISMKTTFCDTCRMDLQKTYIVQLFGFPHTCVFIDENPAKTLSTIVFLFASLPLMFCTYFEKVRVEHSYAAGDIRLKNVNTFAKYTWGIRFCSFALVSLIYVNSPIYDPDPFVDPQHATLTQLVADRPWKQFILHYIPYFFWQLSLSLMAIEQAWYHHYVGTFPFDPPKVIIRIYLGVTFVVFLYYTAWITGFIFGFYVPGHTYHDKEDPDVVHNVSWGVFIMFLYDILAIIVPIILSICRSYGVGCRKSPSCVISFSGSTKEEEN</sequence>
<feature type="transmembrane region" description="Helical" evidence="1">
    <location>
        <begin position="130"/>
        <end position="150"/>
    </location>
</feature>
<feature type="transmembrane region" description="Helical" evidence="1">
    <location>
        <begin position="220"/>
        <end position="246"/>
    </location>
</feature>
<protein>
    <submittedName>
        <fullName evidence="3">Uncharacterized protein</fullName>
    </submittedName>
</protein>
<keyword evidence="1" id="KW-0812">Transmembrane</keyword>
<dbReference type="EMBL" id="HBIO01017211">
    <property type="protein sequence ID" value="CAE0468378.1"/>
    <property type="molecule type" value="Transcribed_RNA"/>
</dbReference>
<keyword evidence="1" id="KW-0472">Membrane</keyword>
<feature type="transmembrane region" description="Helical" evidence="1">
    <location>
        <begin position="181"/>
        <end position="199"/>
    </location>
</feature>
<accession>A0A6S8VV34</accession>
<evidence type="ECO:0000313" key="2">
    <source>
        <dbReference type="EMBL" id="CAE0468378.1"/>
    </source>
</evidence>
<evidence type="ECO:0000313" key="3">
    <source>
        <dbReference type="EMBL" id="CAE0468379.1"/>
    </source>
</evidence>
<keyword evidence="1" id="KW-1133">Transmembrane helix</keyword>
<gene>
    <name evidence="2" type="ORF">CDEB00056_LOCUS13231</name>
    <name evidence="3" type="ORF">CDEB00056_LOCUS13232</name>
</gene>
<dbReference type="AlphaFoldDB" id="A0A6S8VV34"/>
<evidence type="ECO:0000256" key="1">
    <source>
        <dbReference type="SAM" id="Phobius"/>
    </source>
</evidence>
<organism evidence="3">
    <name type="scientific">Chaetoceros debilis</name>
    <dbReference type="NCBI Taxonomy" id="122233"/>
    <lineage>
        <taxon>Eukaryota</taxon>
        <taxon>Sar</taxon>
        <taxon>Stramenopiles</taxon>
        <taxon>Ochrophyta</taxon>
        <taxon>Bacillariophyta</taxon>
        <taxon>Coscinodiscophyceae</taxon>
        <taxon>Chaetocerotophycidae</taxon>
        <taxon>Chaetocerotales</taxon>
        <taxon>Chaetocerotaceae</taxon>
        <taxon>Chaetoceros</taxon>
    </lineage>
</organism>
<name>A0A6S8VV34_9STRA</name>